<keyword evidence="3" id="KW-1185">Reference proteome</keyword>
<dbReference type="Proteomes" id="UP000596742">
    <property type="component" value="Unassembled WGS sequence"/>
</dbReference>
<name>A0A8B6DAL3_MYTGA</name>
<keyword evidence="1" id="KW-1133">Transmembrane helix</keyword>
<sequence>MYSTMLINTSHLAMKNTSDLVTGEMSTKPEIMLSDTDYQCNTRNETTLLHWSNDPLFYIITVLMFYALSIIILMVKYIRRERQEAEYDNYYYEFVTREKFQTPQFKNTQNMSNVLKSLQYTKLTNNDNDQAEKESKCKTSNLYSTQSLCCELHQFTKASNADNGDGNNPLLEQEEDTQGIIHTEQVLTNSSAKQSINVKDNNV</sequence>
<organism evidence="2 3">
    <name type="scientific">Mytilus galloprovincialis</name>
    <name type="common">Mediterranean mussel</name>
    <dbReference type="NCBI Taxonomy" id="29158"/>
    <lineage>
        <taxon>Eukaryota</taxon>
        <taxon>Metazoa</taxon>
        <taxon>Spiralia</taxon>
        <taxon>Lophotrochozoa</taxon>
        <taxon>Mollusca</taxon>
        <taxon>Bivalvia</taxon>
        <taxon>Autobranchia</taxon>
        <taxon>Pteriomorphia</taxon>
        <taxon>Mytilida</taxon>
        <taxon>Mytiloidea</taxon>
        <taxon>Mytilidae</taxon>
        <taxon>Mytilinae</taxon>
        <taxon>Mytilus</taxon>
    </lineage>
</organism>
<proteinExistence type="predicted"/>
<dbReference type="OrthoDB" id="6098322at2759"/>
<evidence type="ECO:0000256" key="1">
    <source>
        <dbReference type="SAM" id="Phobius"/>
    </source>
</evidence>
<evidence type="ECO:0000313" key="3">
    <source>
        <dbReference type="Proteomes" id="UP000596742"/>
    </source>
</evidence>
<dbReference type="EMBL" id="UYJE01003117">
    <property type="protein sequence ID" value="VDI16657.1"/>
    <property type="molecule type" value="Genomic_DNA"/>
</dbReference>
<keyword evidence="1" id="KW-0812">Transmembrane</keyword>
<feature type="transmembrane region" description="Helical" evidence="1">
    <location>
        <begin position="56"/>
        <end position="75"/>
    </location>
</feature>
<protein>
    <submittedName>
        <fullName evidence="2">Uncharacterized protein</fullName>
    </submittedName>
</protein>
<dbReference type="AlphaFoldDB" id="A0A8B6DAL3"/>
<keyword evidence="1" id="KW-0472">Membrane</keyword>
<comment type="caution">
    <text evidence="2">The sequence shown here is derived from an EMBL/GenBank/DDBJ whole genome shotgun (WGS) entry which is preliminary data.</text>
</comment>
<evidence type="ECO:0000313" key="2">
    <source>
        <dbReference type="EMBL" id="VDI16657.1"/>
    </source>
</evidence>
<accession>A0A8B6DAL3</accession>
<reference evidence="2" key="1">
    <citation type="submission" date="2018-11" db="EMBL/GenBank/DDBJ databases">
        <authorList>
            <person name="Alioto T."/>
            <person name="Alioto T."/>
        </authorList>
    </citation>
    <scope>NUCLEOTIDE SEQUENCE</scope>
</reference>
<gene>
    <name evidence="2" type="ORF">MGAL_10B048591</name>
</gene>